<dbReference type="InterPro" id="IPR007110">
    <property type="entry name" value="Ig-like_dom"/>
</dbReference>
<dbReference type="Ensembl" id="ENSPKIT00000028909.1">
    <property type="protein sequence ID" value="ENSPKIP00000004917.1"/>
    <property type="gene ID" value="ENSPKIG00000021699.1"/>
</dbReference>
<keyword evidence="2" id="KW-0393">Immunoglobulin domain</keyword>
<dbReference type="PROSITE" id="PS50835">
    <property type="entry name" value="IG_LIKE"/>
    <property type="match status" value="2"/>
</dbReference>
<dbReference type="FunFam" id="2.60.40.10:FF:000002">
    <property type="entry name" value="Titin a"/>
    <property type="match status" value="1"/>
</dbReference>
<feature type="domain" description="Fibronectin type-III" evidence="5">
    <location>
        <begin position="218"/>
        <end position="311"/>
    </location>
</feature>
<feature type="domain" description="Fibronectin type-III" evidence="5">
    <location>
        <begin position="121"/>
        <end position="215"/>
    </location>
</feature>
<keyword evidence="7" id="KW-1185">Reference proteome</keyword>
<evidence type="ECO:0000256" key="2">
    <source>
        <dbReference type="ARBA" id="ARBA00023319"/>
    </source>
</evidence>
<sequence>MNKIGVGELAAIPGTAKPEEKTEGPELSLDSELRKGIVVRAGGSVRINIPFRGRPSPDIGWSKDEAELSDKVLIEKGLNYTQLSIDGCDRNDTGKYTLKLENKSGSVSEFVSVKVLDTPGPPLNLEMKEIKKDSVTLVWEPPVTDGGAKIKNYVVDKRESTRKTYSNVTAKCLKTCFKVENIVEGAMYYFRVMAENEFGVGQPVELKNAVKASEIPLPVGKVTLIDVTKSSVSLAWEKPEHDGGSRITGYLIEMQPKGTDKWGVTTSTKTCDGIVSALTAGQEYSFRVIAYNEKGKSDPTPLAAPVIANDLNIEPSFRLLFNSYNVKSGKDLKIEIPVIGRPKPKIEWMKDGEALKQTTRVTYSSTHVSTILQIKEANKDDLGKYTVTATNSAGSTTEEIGITVLDKPGPPMGPIKIDEVSNNFISISWEPPEYTGGCQVKNYIVEKRDTTTTTWQVVSALVARTAIKITKLKTGSEFQFRVTAENRYGKGPSLDSPSIVVQYPYKLPGPPINDGGGAIIVPFRGRPKPAVSWKKDGLPLRQTSSITLLTSEASSKISFKEATRDHVGKYEITLANTAGTKSVEIGVVVLDKPGSPTALKVDTVTSESITLSWNPPEYDGGCNINNYIVEKRDTITTVWETVSSAVARTSIKVSRLTHGSEYQFRVYAVNRYGKGPFVESSGITAQYQFKLPGPPATPQIAHVTKAFMFVTWNEPVNDGGSPVLGYHLERRERSSVLWIKMNRRLIKDTEFKVTGTEEGLFYEYRVYAENIAGIGKCSKTSELVAARDPCDPPGKPTITNITKTSVSLLWTKPEYDGGAKVTGYIVERRELPQGRWLRCNFTNIQETYLDVTGLTENQGDCGKEKLPSRKKPCEEPDSKRGPTWQRKSKVPCN</sequence>
<evidence type="ECO:0008006" key="8">
    <source>
        <dbReference type="Google" id="ProtNLM"/>
    </source>
</evidence>
<dbReference type="FunFam" id="2.60.40.10:FF:000003">
    <property type="entry name" value="Titin isoform E"/>
    <property type="match status" value="2"/>
</dbReference>
<dbReference type="PANTHER" id="PTHR14340:SF13">
    <property type="entry name" value="TITIN"/>
    <property type="match status" value="1"/>
</dbReference>
<dbReference type="FunFam" id="2.60.40.10:FF:000034">
    <property type="entry name" value="Titin isoform A"/>
    <property type="match status" value="1"/>
</dbReference>
<feature type="domain" description="Fibronectin type-III" evidence="5">
    <location>
        <begin position="792"/>
        <end position="886"/>
    </location>
</feature>
<name>A0A3B3QDV2_9TELE</name>
<evidence type="ECO:0000313" key="6">
    <source>
        <dbReference type="Ensembl" id="ENSPKIP00000004917.1"/>
    </source>
</evidence>
<keyword evidence="1" id="KW-0677">Repeat</keyword>
<dbReference type="GeneTree" id="ENSGT01150000286978"/>
<feature type="domain" description="Ig-like" evidence="4">
    <location>
        <begin position="315"/>
        <end position="403"/>
    </location>
</feature>
<dbReference type="Gene3D" id="2.60.40.10">
    <property type="entry name" value="Immunoglobulins"/>
    <property type="match status" value="9"/>
</dbReference>
<dbReference type="InterPro" id="IPR003598">
    <property type="entry name" value="Ig_sub2"/>
</dbReference>
<dbReference type="InterPro" id="IPR036116">
    <property type="entry name" value="FN3_sf"/>
</dbReference>
<dbReference type="SMART" id="SM00409">
    <property type="entry name" value="IG"/>
    <property type="match status" value="3"/>
</dbReference>
<dbReference type="InterPro" id="IPR003961">
    <property type="entry name" value="FN3_dom"/>
</dbReference>
<dbReference type="FunFam" id="2.60.40.10:FF:000031">
    <property type="entry name" value="Myosin-binding protein C, slow type"/>
    <property type="match status" value="2"/>
</dbReference>
<feature type="domain" description="Fibronectin type-III" evidence="5">
    <location>
        <begin position="410"/>
        <end position="504"/>
    </location>
</feature>
<feature type="domain" description="Ig-like" evidence="4">
    <location>
        <begin position="25"/>
        <end position="114"/>
    </location>
</feature>
<dbReference type="FunFam" id="2.60.40.10:FF:000012">
    <property type="entry name" value="titin isoform X1"/>
    <property type="match status" value="1"/>
</dbReference>
<dbReference type="InterPro" id="IPR036179">
    <property type="entry name" value="Ig-like_dom_sf"/>
</dbReference>
<feature type="compositionally biased region" description="Basic and acidic residues" evidence="3">
    <location>
        <begin position="861"/>
        <end position="880"/>
    </location>
</feature>
<dbReference type="InterPro" id="IPR013783">
    <property type="entry name" value="Ig-like_fold"/>
</dbReference>
<evidence type="ECO:0000256" key="3">
    <source>
        <dbReference type="SAM" id="MobiDB-lite"/>
    </source>
</evidence>
<dbReference type="SMART" id="SM00060">
    <property type="entry name" value="FN3"/>
    <property type="match status" value="6"/>
</dbReference>
<dbReference type="SMART" id="SM00408">
    <property type="entry name" value="IGc2"/>
    <property type="match status" value="3"/>
</dbReference>
<feature type="region of interest" description="Disordered" evidence="3">
    <location>
        <begin position="1"/>
        <end position="28"/>
    </location>
</feature>
<evidence type="ECO:0000259" key="5">
    <source>
        <dbReference type="PROSITE" id="PS50853"/>
    </source>
</evidence>
<dbReference type="Pfam" id="PF07679">
    <property type="entry name" value="I-set"/>
    <property type="match status" value="3"/>
</dbReference>
<dbReference type="SUPFAM" id="SSF49265">
    <property type="entry name" value="Fibronectin type III"/>
    <property type="match status" value="4"/>
</dbReference>
<dbReference type="FunFam" id="2.60.40.10:FF:000112">
    <property type="entry name" value="Titin a"/>
    <property type="match status" value="1"/>
</dbReference>
<accession>A0A3B3QDV2</accession>
<dbReference type="CDD" id="cd00063">
    <property type="entry name" value="FN3"/>
    <property type="match status" value="6"/>
</dbReference>
<organism evidence="6 7">
    <name type="scientific">Paramormyrops kingsleyae</name>
    <dbReference type="NCBI Taxonomy" id="1676925"/>
    <lineage>
        <taxon>Eukaryota</taxon>
        <taxon>Metazoa</taxon>
        <taxon>Chordata</taxon>
        <taxon>Craniata</taxon>
        <taxon>Vertebrata</taxon>
        <taxon>Euteleostomi</taxon>
        <taxon>Actinopterygii</taxon>
        <taxon>Neopterygii</taxon>
        <taxon>Teleostei</taxon>
        <taxon>Osteoglossocephala</taxon>
        <taxon>Osteoglossomorpha</taxon>
        <taxon>Osteoglossiformes</taxon>
        <taxon>Mormyridae</taxon>
        <taxon>Paramormyrops</taxon>
    </lineage>
</organism>
<reference evidence="6" key="1">
    <citation type="submission" date="2025-08" db="UniProtKB">
        <authorList>
            <consortium name="Ensembl"/>
        </authorList>
    </citation>
    <scope>IDENTIFICATION</scope>
</reference>
<evidence type="ECO:0000259" key="4">
    <source>
        <dbReference type="PROSITE" id="PS50835"/>
    </source>
</evidence>
<dbReference type="AlphaFoldDB" id="A0A3B3QDV2"/>
<dbReference type="CDD" id="cd05748">
    <property type="entry name" value="Ig_Titin_like"/>
    <property type="match status" value="2"/>
</dbReference>
<dbReference type="Pfam" id="PF00041">
    <property type="entry name" value="fn3"/>
    <property type="match status" value="6"/>
</dbReference>
<feature type="region of interest" description="Disordered" evidence="3">
    <location>
        <begin position="859"/>
        <end position="893"/>
    </location>
</feature>
<reference evidence="6" key="2">
    <citation type="submission" date="2025-09" db="UniProtKB">
        <authorList>
            <consortium name="Ensembl"/>
        </authorList>
    </citation>
    <scope>IDENTIFICATION</scope>
</reference>
<feature type="domain" description="Fibronectin type-III" evidence="5">
    <location>
        <begin position="694"/>
        <end position="788"/>
    </location>
</feature>
<evidence type="ECO:0000313" key="7">
    <source>
        <dbReference type="Proteomes" id="UP000261540"/>
    </source>
</evidence>
<dbReference type="PANTHER" id="PTHR14340">
    <property type="entry name" value="MICROFIBRIL-ASSOCIATED GLYCOPROTEIN 3"/>
    <property type="match status" value="1"/>
</dbReference>
<dbReference type="InterPro" id="IPR013098">
    <property type="entry name" value="Ig_I-set"/>
</dbReference>
<proteinExistence type="predicted"/>
<dbReference type="PROSITE" id="PS50853">
    <property type="entry name" value="FN3"/>
    <property type="match status" value="6"/>
</dbReference>
<dbReference type="PRINTS" id="PR00014">
    <property type="entry name" value="FNTYPEIII"/>
</dbReference>
<dbReference type="Proteomes" id="UP000261540">
    <property type="component" value="Unplaced"/>
</dbReference>
<dbReference type="InterPro" id="IPR003599">
    <property type="entry name" value="Ig_sub"/>
</dbReference>
<feature type="domain" description="Fibronectin type-III" evidence="5">
    <location>
        <begin position="595"/>
        <end position="688"/>
    </location>
</feature>
<evidence type="ECO:0000256" key="1">
    <source>
        <dbReference type="ARBA" id="ARBA00022737"/>
    </source>
</evidence>
<protein>
    <recommendedName>
        <fullName evidence="8">Titin</fullName>
    </recommendedName>
</protein>
<dbReference type="SUPFAM" id="SSF48726">
    <property type="entry name" value="Immunoglobulin"/>
    <property type="match status" value="3"/>
</dbReference>